<dbReference type="EMBL" id="SZYD01000006">
    <property type="protein sequence ID" value="KAD5960592.1"/>
    <property type="molecule type" value="Genomic_DNA"/>
</dbReference>
<evidence type="ECO:0000313" key="2">
    <source>
        <dbReference type="Proteomes" id="UP000326396"/>
    </source>
</evidence>
<name>A0A5N6P7F2_9ASTR</name>
<accession>A0A5N6P7F2</accession>
<reference evidence="1 2" key="1">
    <citation type="submission" date="2019-05" db="EMBL/GenBank/DDBJ databases">
        <title>Mikania micrantha, genome provides insights into the molecular mechanism of rapid growth.</title>
        <authorList>
            <person name="Liu B."/>
        </authorList>
    </citation>
    <scope>NUCLEOTIDE SEQUENCE [LARGE SCALE GENOMIC DNA]</scope>
    <source>
        <strain evidence="1">NLD-2019</strain>
        <tissue evidence="1">Leaf</tissue>
    </source>
</reference>
<dbReference type="Proteomes" id="UP000326396">
    <property type="component" value="Linkage Group LG14"/>
</dbReference>
<sequence length="103" mass="11527">MFSNSTTILRIGKIVVHKCPLITTVRGFVPNQEVNGHSSRAGVTHPKQTNNKFLWHLSRDILMDHRRGGGMAAESWLYVCPIDKLPSMIWDSVGNEVQTDALV</sequence>
<evidence type="ECO:0000313" key="1">
    <source>
        <dbReference type="EMBL" id="KAD5960592.1"/>
    </source>
</evidence>
<organism evidence="1 2">
    <name type="scientific">Mikania micrantha</name>
    <name type="common">bitter vine</name>
    <dbReference type="NCBI Taxonomy" id="192012"/>
    <lineage>
        <taxon>Eukaryota</taxon>
        <taxon>Viridiplantae</taxon>
        <taxon>Streptophyta</taxon>
        <taxon>Embryophyta</taxon>
        <taxon>Tracheophyta</taxon>
        <taxon>Spermatophyta</taxon>
        <taxon>Magnoliopsida</taxon>
        <taxon>eudicotyledons</taxon>
        <taxon>Gunneridae</taxon>
        <taxon>Pentapetalae</taxon>
        <taxon>asterids</taxon>
        <taxon>campanulids</taxon>
        <taxon>Asterales</taxon>
        <taxon>Asteraceae</taxon>
        <taxon>Asteroideae</taxon>
        <taxon>Heliantheae alliance</taxon>
        <taxon>Eupatorieae</taxon>
        <taxon>Mikania</taxon>
    </lineage>
</organism>
<comment type="caution">
    <text evidence="1">The sequence shown here is derived from an EMBL/GenBank/DDBJ whole genome shotgun (WGS) entry which is preliminary data.</text>
</comment>
<keyword evidence="2" id="KW-1185">Reference proteome</keyword>
<proteinExistence type="predicted"/>
<protein>
    <submittedName>
        <fullName evidence="1">Uncharacterized protein</fullName>
    </submittedName>
</protein>
<gene>
    <name evidence="1" type="ORF">E3N88_12064</name>
</gene>
<dbReference type="AlphaFoldDB" id="A0A5N6P7F2"/>